<evidence type="ECO:0000313" key="3">
    <source>
        <dbReference type="EMBL" id="KAK3014345.1"/>
    </source>
</evidence>
<evidence type="ECO:0000256" key="1">
    <source>
        <dbReference type="ARBA" id="ARBA00008239"/>
    </source>
</evidence>
<comment type="similarity">
    <text evidence="1">Belongs to the heat shock protein 90 family.</text>
</comment>
<keyword evidence="2" id="KW-0143">Chaperone</keyword>
<gene>
    <name evidence="3" type="ORF">RJ639_008938</name>
</gene>
<dbReference type="GO" id="GO:0016887">
    <property type="term" value="F:ATP hydrolysis activity"/>
    <property type="evidence" value="ECO:0007669"/>
    <property type="project" value="InterPro"/>
</dbReference>
<evidence type="ECO:0000313" key="4">
    <source>
        <dbReference type="Proteomes" id="UP001188597"/>
    </source>
</evidence>
<accession>A0AA88VZC2</accession>
<dbReference type="GO" id="GO:0005524">
    <property type="term" value="F:ATP binding"/>
    <property type="evidence" value="ECO:0007669"/>
    <property type="project" value="InterPro"/>
</dbReference>
<organism evidence="3 4">
    <name type="scientific">Escallonia herrerae</name>
    <dbReference type="NCBI Taxonomy" id="1293975"/>
    <lineage>
        <taxon>Eukaryota</taxon>
        <taxon>Viridiplantae</taxon>
        <taxon>Streptophyta</taxon>
        <taxon>Embryophyta</taxon>
        <taxon>Tracheophyta</taxon>
        <taxon>Spermatophyta</taxon>
        <taxon>Magnoliopsida</taxon>
        <taxon>eudicotyledons</taxon>
        <taxon>Gunneridae</taxon>
        <taxon>Pentapetalae</taxon>
        <taxon>asterids</taxon>
        <taxon>campanulids</taxon>
        <taxon>Escalloniales</taxon>
        <taxon>Escalloniaceae</taxon>
        <taxon>Escallonia</taxon>
    </lineage>
</organism>
<evidence type="ECO:0000256" key="2">
    <source>
        <dbReference type="ARBA" id="ARBA00023186"/>
    </source>
</evidence>
<dbReference type="SUPFAM" id="SSF54211">
    <property type="entry name" value="Ribosomal protein S5 domain 2-like"/>
    <property type="match status" value="1"/>
</dbReference>
<keyword evidence="4" id="KW-1185">Reference proteome</keyword>
<protein>
    <submittedName>
        <fullName evidence="3">Uncharacterized protein</fullName>
    </submittedName>
</protein>
<dbReference type="GO" id="GO:0140662">
    <property type="term" value="F:ATP-dependent protein folding chaperone"/>
    <property type="evidence" value="ECO:0007669"/>
    <property type="project" value="InterPro"/>
</dbReference>
<dbReference type="EMBL" id="JAVXUP010001229">
    <property type="protein sequence ID" value="KAK3014345.1"/>
    <property type="molecule type" value="Genomic_DNA"/>
</dbReference>
<dbReference type="Pfam" id="PF00183">
    <property type="entry name" value="HSP90"/>
    <property type="match status" value="1"/>
</dbReference>
<dbReference type="AlphaFoldDB" id="A0AA88VZC2"/>
<sequence length="122" mass="13953">MSIMISTEAMRRRLPQWGPYGGVDEDGEVCRRGGQLEQAKLVYLPRYHSKKSGNGLTSLKDYVIRMKEGQKDIFYTTGESEKAVEKSPFKLEEERVVENSPSKAEEEVGFCYQGRIEVGRRD</sequence>
<name>A0AA88VZC2_9ASTE</name>
<reference evidence="3" key="1">
    <citation type="submission" date="2022-12" db="EMBL/GenBank/DDBJ databases">
        <title>Draft genome assemblies for two species of Escallonia (Escalloniales).</title>
        <authorList>
            <person name="Chanderbali A."/>
            <person name="Dervinis C."/>
            <person name="Anghel I."/>
            <person name="Soltis D."/>
            <person name="Soltis P."/>
            <person name="Zapata F."/>
        </authorList>
    </citation>
    <scope>NUCLEOTIDE SEQUENCE</scope>
    <source>
        <strain evidence="3">UCBG64.0493</strain>
        <tissue evidence="3">Leaf</tissue>
    </source>
</reference>
<dbReference type="Proteomes" id="UP001188597">
    <property type="component" value="Unassembled WGS sequence"/>
</dbReference>
<proteinExistence type="inferred from homology"/>
<dbReference type="Gene3D" id="3.40.50.11260">
    <property type="match status" value="1"/>
</dbReference>
<dbReference type="GO" id="GO:0051082">
    <property type="term" value="F:unfolded protein binding"/>
    <property type="evidence" value="ECO:0007669"/>
    <property type="project" value="InterPro"/>
</dbReference>
<dbReference type="InterPro" id="IPR001404">
    <property type="entry name" value="Hsp90_fam"/>
</dbReference>
<comment type="caution">
    <text evidence="3">The sequence shown here is derived from an EMBL/GenBank/DDBJ whole genome shotgun (WGS) entry which is preliminary data.</text>
</comment>
<dbReference type="PANTHER" id="PTHR11528">
    <property type="entry name" value="HEAT SHOCK PROTEIN 90 FAMILY MEMBER"/>
    <property type="match status" value="1"/>
</dbReference>
<dbReference type="InterPro" id="IPR020568">
    <property type="entry name" value="Ribosomal_Su5_D2-typ_SF"/>
</dbReference>